<name>A0A5B7IR35_PORTR</name>
<gene>
    <name evidence="2" type="ORF">E2C01_081941</name>
</gene>
<proteinExistence type="predicted"/>
<dbReference type="EMBL" id="VSRR010073479">
    <property type="protein sequence ID" value="MPC87090.1"/>
    <property type="molecule type" value="Genomic_DNA"/>
</dbReference>
<organism evidence="2 3">
    <name type="scientific">Portunus trituberculatus</name>
    <name type="common">Swimming crab</name>
    <name type="synonym">Neptunus trituberculatus</name>
    <dbReference type="NCBI Taxonomy" id="210409"/>
    <lineage>
        <taxon>Eukaryota</taxon>
        <taxon>Metazoa</taxon>
        <taxon>Ecdysozoa</taxon>
        <taxon>Arthropoda</taxon>
        <taxon>Crustacea</taxon>
        <taxon>Multicrustacea</taxon>
        <taxon>Malacostraca</taxon>
        <taxon>Eumalacostraca</taxon>
        <taxon>Eucarida</taxon>
        <taxon>Decapoda</taxon>
        <taxon>Pleocyemata</taxon>
        <taxon>Brachyura</taxon>
        <taxon>Eubrachyura</taxon>
        <taxon>Portunoidea</taxon>
        <taxon>Portunidae</taxon>
        <taxon>Portuninae</taxon>
        <taxon>Portunus</taxon>
    </lineage>
</organism>
<dbReference type="Proteomes" id="UP000324222">
    <property type="component" value="Unassembled WGS sequence"/>
</dbReference>
<sequence length="77" mass="8791">MTQLTMTTPPQHHHKQMGTLHFFPRDVFLTLQSSQKDTDSFTSMCLHASHAPSTPPPNLAHSLPFHPTTKDKREKKE</sequence>
<evidence type="ECO:0000313" key="3">
    <source>
        <dbReference type="Proteomes" id="UP000324222"/>
    </source>
</evidence>
<feature type="region of interest" description="Disordered" evidence="1">
    <location>
        <begin position="46"/>
        <end position="77"/>
    </location>
</feature>
<keyword evidence="3" id="KW-1185">Reference proteome</keyword>
<dbReference type="AlphaFoldDB" id="A0A5B7IR35"/>
<evidence type="ECO:0000313" key="2">
    <source>
        <dbReference type="EMBL" id="MPC87090.1"/>
    </source>
</evidence>
<reference evidence="2 3" key="1">
    <citation type="submission" date="2019-05" db="EMBL/GenBank/DDBJ databases">
        <title>Another draft genome of Portunus trituberculatus and its Hox gene families provides insights of decapod evolution.</title>
        <authorList>
            <person name="Jeong J.-H."/>
            <person name="Song I."/>
            <person name="Kim S."/>
            <person name="Choi T."/>
            <person name="Kim D."/>
            <person name="Ryu S."/>
            <person name="Kim W."/>
        </authorList>
    </citation>
    <scope>NUCLEOTIDE SEQUENCE [LARGE SCALE GENOMIC DNA]</scope>
    <source>
        <tissue evidence="2">Muscle</tissue>
    </source>
</reference>
<accession>A0A5B7IR35</accession>
<comment type="caution">
    <text evidence="2">The sequence shown here is derived from an EMBL/GenBank/DDBJ whole genome shotgun (WGS) entry which is preliminary data.</text>
</comment>
<feature type="compositionally biased region" description="Basic and acidic residues" evidence="1">
    <location>
        <begin position="68"/>
        <end position="77"/>
    </location>
</feature>
<evidence type="ECO:0000256" key="1">
    <source>
        <dbReference type="SAM" id="MobiDB-lite"/>
    </source>
</evidence>
<protein>
    <submittedName>
        <fullName evidence="2">Uncharacterized protein</fullName>
    </submittedName>
</protein>